<gene>
    <name evidence="2" type="ORF">GALL_60790</name>
</gene>
<dbReference type="InterPro" id="IPR011990">
    <property type="entry name" value="TPR-like_helical_dom_sf"/>
</dbReference>
<feature type="domain" description="Surface lipoprotein assembly modifier C-terminal" evidence="1">
    <location>
        <begin position="153"/>
        <end position="443"/>
    </location>
</feature>
<dbReference type="Pfam" id="PF14559">
    <property type="entry name" value="TPR_19"/>
    <property type="match status" value="1"/>
</dbReference>
<accession>A0A1J5TF77</accession>
<reference evidence="2" key="1">
    <citation type="submission" date="2016-10" db="EMBL/GenBank/DDBJ databases">
        <title>Sequence of Gallionella enrichment culture.</title>
        <authorList>
            <person name="Poehlein A."/>
            <person name="Muehling M."/>
            <person name="Daniel R."/>
        </authorList>
    </citation>
    <scope>NUCLEOTIDE SEQUENCE</scope>
</reference>
<comment type="caution">
    <text evidence="2">The sequence shown here is derived from an EMBL/GenBank/DDBJ whole genome shotgun (WGS) entry which is preliminary data.</text>
</comment>
<dbReference type="Pfam" id="PF04575">
    <property type="entry name" value="SlipAM"/>
    <property type="match status" value="1"/>
</dbReference>
<organism evidence="2">
    <name type="scientific">mine drainage metagenome</name>
    <dbReference type="NCBI Taxonomy" id="410659"/>
    <lineage>
        <taxon>unclassified sequences</taxon>
        <taxon>metagenomes</taxon>
        <taxon>ecological metagenomes</taxon>
    </lineage>
</organism>
<dbReference type="SUPFAM" id="SSF56935">
    <property type="entry name" value="Porins"/>
    <property type="match status" value="1"/>
</dbReference>
<evidence type="ECO:0000313" key="2">
    <source>
        <dbReference type="EMBL" id="OIR12380.1"/>
    </source>
</evidence>
<dbReference type="AlphaFoldDB" id="A0A1J5TF77"/>
<proteinExistence type="predicted"/>
<protein>
    <recommendedName>
        <fullName evidence="1">Surface lipoprotein assembly modifier C-terminal domain-containing protein</fullName>
    </recommendedName>
</protein>
<dbReference type="InterPro" id="IPR007655">
    <property type="entry name" value="Slam_C"/>
</dbReference>
<sequence>MRALSSKRWLLVMALAMPSLLFAADDALINQARALVKAGDYKAAYELLLPLETERSGSVEYDMLLGLSGVEAGENSRGIFALERVLALEPNNLEARALIAKGYFKAGETDNAKAEFKNVLSQKPSAEITKLIENNMSAIDRATGQKTAFAAYLDFGLGHDSNISSATSASSINVSIAGSPLIQLQLTSASQKQASNVVNTGAGVSVRVPISKNVSAFGSLAGTSKMNWSASQFDQSSLDYSVGLGFKHNIDQYTVALQGGSFSLDGKTFREAMGISGQWQRNLSDKNEVSIFAQASDLEYPGSAVRDARRYILGGGWGHTFEGDKAKVTYLSAYTGQENTDNANFNFLSNDIYGLRAGGQMAINYKLVAFTGFSYERRQYDVQDPTFLITRRDSQYDFNLGLRYLPGHNFTIKPQLSYINNHSNNELYQFDRYVLSVNVRKDFNW</sequence>
<name>A0A1J5TF77_9ZZZZ</name>
<dbReference type="Gene3D" id="1.25.40.10">
    <property type="entry name" value="Tetratricopeptide repeat domain"/>
    <property type="match status" value="1"/>
</dbReference>
<dbReference type="SUPFAM" id="SSF48452">
    <property type="entry name" value="TPR-like"/>
    <property type="match status" value="1"/>
</dbReference>
<evidence type="ECO:0000259" key="1">
    <source>
        <dbReference type="Pfam" id="PF04575"/>
    </source>
</evidence>
<dbReference type="EMBL" id="MLJW01000017">
    <property type="protein sequence ID" value="OIR12380.1"/>
    <property type="molecule type" value="Genomic_DNA"/>
</dbReference>